<organism evidence="3">
    <name type="scientific">Darwinula stevensoni</name>
    <dbReference type="NCBI Taxonomy" id="69355"/>
    <lineage>
        <taxon>Eukaryota</taxon>
        <taxon>Metazoa</taxon>
        <taxon>Ecdysozoa</taxon>
        <taxon>Arthropoda</taxon>
        <taxon>Crustacea</taxon>
        <taxon>Oligostraca</taxon>
        <taxon>Ostracoda</taxon>
        <taxon>Podocopa</taxon>
        <taxon>Podocopida</taxon>
        <taxon>Darwinulocopina</taxon>
        <taxon>Darwinuloidea</taxon>
        <taxon>Darwinulidae</taxon>
        <taxon>Darwinula</taxon>
    </lineage>
</organism>
<gene>
    <name evidence="3" type="ORF">DSTB1V02_LOCUS11962</name>
</gene>
<dbReference type="Proteomes" id="UP000677054">
    <property type="component" value="Unassembled WGS sequence"/>
</dbReference>
<proteinExistence type="predicted"/>
<keyword evidence="2" id="KW-1133">Transmembrane helix</keyword>
<name>A0A7R9AEE1_9CRUS</name>
<dbReference type="EMBL" id="LR903714">
    <property type="protein sequence ID" value="CAD7252204.1"/>
    <property type="molecule type" value="Genomic_DNA"/>
</dbReference>
<keyword evidence="2" id="KW-0472">Membrane</keyword>
<evidence type="ECO:0000313" key="3">
    <source>
        <dbReference type="EMBL" id="CAD7252204.1"/>
    </source>
</evidence>
<dbReference type="AlphaFoldDB" id="A0A7R9AEE1"/>
<evidence type="ECO:0000256" key="1">
    <source>
        <dbReference type="SAM" id="MobiDB-lite"/>
    </source>
</evidence>
<sequence length="131" mass="14963">MAMDDDLGKNPGNVSETMEEQHDENKEEEHGCFEFCRKSTWRERGLLLYGGLVALFGFASFSIIVPFFPATVNPSATPIGGEEGRQQHNDWSDRRGFFSGRIPLGTDRRGIRMLAKLRLTWENREIQVENN</sequence>
<evidence type="ECO:0000313" key="4">
    <source>
        <dbReference type="Proteomes" id="UP000677054"/>
    </source>
</evidence>
<keyword evidence="2" id="KW-0812">Transmembrane</keyword>
<dbReference type="EMBL" id="CAJPEV010004197">
    <property type="protein sequence ID" value="CAG0901367.1"/>
    <property type="molecule type" value="Genomic_DNA"/>
</dbReference>
<protein>
    <recommendedName>
        <fullName evidence="5">Transmembrane protein</fullName>
    </recommendedName>
</protein>
<keyword evidence="4" id="KW-1185">Reference proteome</keyword>
<evidence type="ECO:0000256" key="2">
    <source>
        <dbReference type="SAM" id="Phobius"/>
    </source>
</evidence>
<evidence type="ECO:0008006" key="5">
    <source>
        <dbReference type="Google" id="ProtNLM"/>
    </source>
</evidence>
<reference evidence="3" key="1">
    <citation type="submission" date="2020-11" db="EMBL/GenBank/DDBJ databases">
        <authorList>
            <person name="Tran Van P."/>
        </authorList>
    </citation>
    <scope>NUCLEOTIDE SEQUENCE</scope>
</reference>
<accession>A0A7R9AEE1</accession>
<feature type="region of interest" description="Disordered" evidence="1">
    <location>
        <begin position="1"/>
        <end position="31"/>
    </location>
</feature>
<feature type="transmembrane region" description="Helical" evidence="2">
    <location>
        <begin position="46"/>
        <end position="68"/>
    </location>
</feature>
<feature type="compositionally biased region" description="Basic and acidic residues" evidence="1">
    <location>
        <begin position="19"/>
        <end position="31"/>
    </location>
</feature>